<reference evidence="1 3" key="1">
    <citation type="journal article" date="2014" name="Genome Announc.">
        <title>Draft Genome Sequence of Bacillus alcalophilus AV1934, a Classic Alkaliphile Isolated from Human Feces in 1934.</title>
        <authorList>
            <person name="Attie O."/>
            <person name="Jayaprakash A."/>
            <person name="Shah H."/>
            <person name="Paulsen I.T."/>
            <person name="Morino M."/>
            <person name="Takahashi Y."/>
            <person name="Narumi I."/>
            <person name="Sachidanandam R."/>
            <person name="Satoh K."/>
            <person name="Ito M."/>
            <person name="Krulwich T.A."/>
        </authorList>
    </citation>
    <scope>NUCLEOTIDE SEQUENCE [LARGE SCALE GENOMIC DNA]</scope>
    <source>
        <strain evidence="1 3">AV1934</strain>
    </source>
</reference>
<gene>
    <name evidence="2" type="ORF">AJ85_15695</name>
    <name evidence="1" type="ORF">BALCAV_0219430</name>
</gene>
<dbReference type="EMBL" id="JALP01000203">
    <property type="protein sequence ID" value="THG89692.1"/>
    <property type="molecule type" value="Genomic_DNA"/>
</dbReference>
<proteinExistence type="predicted"/>
<evidence type="ECO:0000313" key="1">
    <source>
        <dbReference type="EMBL" id="KGA95919.1"/>
    </source>
</evidence>
<name>A0A094WDU1_ALKAL</name>
<organism evidence="1 3">
    <name type="scientific">Alkalihalobacillus alcalophilus ATCC 27647 = CGMCC 1.3604</name>
    <dbReference type="NCBI Taxonomy" id="1218173"/>
    <lineage>
        <taxon>Bacteria</taxon>
        <taxon>Bacillati</taxon>
        <taxon>Bacillota</taxon>
        <taxon>Bacilli</taxon>
        <taxon>Bacillales</taxon>
        <taxon>Bacillaceae</taxon>
        <taxon>Alkalihalobacillus</taxon>
    </lineage>
</organism>
<evidence type="ECO:0008006" key="5">
    <source>
        <dbReference type="Google" id="ProtNLM"/>
    </source>
</evidence>
<sequence>MNPIMQQLVNHKVNSLSSTELLQLSEQYQIPLNEQQANKVIQILRTEKINVANTEQIHRILNRLQTEVDPYVSNVVQQLMQQFNQYL</sequence>
<dbReference type="AlphaFoldDB" id="A0A094WDU1"/>
<dbReference type="EMBL" id="ALPT02000093">
    <property type="protein sequence ID" value="KGA95919.1"/>
    <property type="molecule type" value="Genomic_DNA"/>
</dbReference>
<keyword evidence="3" id="KW-1185">Reference proteome</keyword>
<accession>A0A094WDU1</accession>
<dbReference type="Proteomes" id="UP000002754">
    <property type="component" value="Unassembled WGS sequence"/>
</dbReference>
<comment type="caution">
    <text evidence="1">The sequence shown here is derived from an EMBL/GenBank/DDBJ whole genome shotgun (WGS) entry which is preliminary data.</text>
</comment>
<evidence type="ECO:0000313" key="4">
    <source>
        <dbReference type="Proteomes" id="UP000297014"/>
    </source>
</evidence>
<evidence type="ECO:0000313" key="3">
    <source>
        <dbReference type="Proteomes" id="UP000002754"/>
    </source>
</evidence>
<protein>
    <recommendedName>
        <fullName evidence="5">tRNA methyltransferase</fullName>
    </recommendedName>
</protein>
<dbReference type="Pfam" id="PF11116">
    <property type="entry name" value="DUF2624"/>
    <property type="match status" value="1"/>
</dbReference>
<evidence type="ECO:0000313" key="2">
    <source>
        <dbReference type="EMBL" id="THG89692.1"/>
    </source>
</evidence>
<dbReference type="RefSeq" id="WP_003323416.1">
    <property type="nucleotide sequence ID" value="NZ_ALPT02000093.1"/>
</dbReference>
<dbReference type="Proteomes" id="UP000297014">
    <property type="component" value="Unassembled WGS sequence"/>
</dbReference>
<reference evidence="2 4" key="2">
    <citation type="submission" date="2014-01" db="EMBL/GenBank/DDBJ databases">
        <title>Draft genome sequencing of Bacillus alcalophilus CGMCC 1.3604.</title>
        <authorList>
            <person name="Yang J."/>
            <person name="Diao L."/>
            <person name="Yang S."/>
        </authorList>
    </citation>
    <scope>NUCLEOTIDE SEQUENCE [LARGE SCALE GENOMIC DNA]</scope>
    <source>
        <strain evidence="2 4">CGMCC 1.3604</strain>
    </source>
</reference>
<dbReference type="InterPro" id="IPR020277">
    <property type="entry name" value="DUF2624"/>
</dbReference>
<dbReference type="OrthoDB" id="2969753at2"/>